<dbReference type="SUPFAM" id="SSF89447">
    <property type="entry name" value="AbrB/MazE/MraZ-like"/>
    <property type="match status" value="1"/>
</dbReference>
<dbReference type="Pfam" id="PF04014">
    <property type="entry name" value="MazE_antitoxin"/>
    <property type="match status" value="1"/>
</dbReference>
<keyword evidence="4" id="KW-1185">Reference proteome</keyword>
<gene>
    <name evidence="3" type="ORF">TS85_11810</name>
</gene>
<dbReference type="AlphaFoldDB" id="A0A7U4J8U5"/>
<evidence type="ECO:0000313" key="4">
    <source>
        <dbReference type="Proteomes" id="UP000032300"/>
    </source>
</evidence>
<feature type="domain" description="SpoVT-AbrB" evidence="2">
    <location>
        <begin position="2"/>
        <end position="48"/>
    </location>
</feature>
<dbReference type="Proteomes" id="UP000032300">
    <property type="component" value="Chromosome"/>
</dbReference>
<organism evidence="3 4">
    <name type="scientific">Sphingomonas hengshuiensis</name>
    <dbReference type="NCBI Taxonomy" id="1609977"/>
    <lineage>
        <taxon>Bacteria</taxon>
        <taxon>Pseudomonadati</taxon>
        <taxon>Pseudomonadota</taxon>
        <taxon>Alphaproteobacteria</taxon>
        <taxon>Sphingomonadales</taxon>
        <taxon>Sphingomonadaceae</taxon>
        <taxon>Sphingomonas</taxon>
    </lineage>
</organism>
<dbReference type="RefSeq" id="WP_044332351.1">
    <property type="nucleotide sequence ID" value="NZ_CP010836.1"/>
</dbReference>
<name>A0A7U4J8U5_9SPHN</name>
<dbReference type="KEGG" id="sphi:TS85_11810"/>
<evidence type="ECO:0000256" key="1">
    <source>
        <dbReference type="PROSITE-ProRule" id="PRU01076"/>
    </source>
</evidence>
<evidence type="ECO:0000259" key="2">
    <source>
        <dbReference type="PROSITE" id="PS51740"/>
    </source>
</evidence>
<protein>
    <submittedName>
        <fullName evidence="3">AbrB family transcriptional regulator</fullName>
    </submittedName>
</protein>
<dbReference type="InterPro" id="IPR007159">
    <property type="entry name" value="SpoVT-AbrB_dom"/>
</dbReference>
<evidence type="ECO:0000313" key="3">
    <source>
        <dbReference type="EMBL" id="AJP72323.1"/>
    </source>
</evidence>
<reference evidence="3 4" key="2">
    <citation type="submission" date="2015-02" db="EMBL/GenBank/DDBJ databases">
        <title>The complete genome of Sphingomonas hengshuiensis sp. WHSC-8 isolated from soil of Hengshui Lake.</title>
        <authorList>
            <person name="Wei S."/>
            <person name="Guo J."/>
            <person name="Su C."/>
            <person name="Wu R."/>
            <person name="Zhang Z."/>
            <person name="Liang K."/>
            <person name="Li H."/>
            <person name="Wang T."/>
            <person name="Liu H."/>
            <person name="Zhang C."/>
            <person name="Li Z."/>
            <person name="Wang Q."/>
            <person name="Meng J."/>
        </authorList>
    </citation>
    <scope>NUCLEOTIDE SEQUENCE [LARGE SCALE GENOMIC DNA]</scope>
    <source>
        <strain evidence="3 4">WHSC-8</strain>
    </source>
</reference>
<dbReference type="OrthoDB" id="9809003at2"/>
<dbReference type="SMART" id="SM00966">
    <property type="entry name" value="SpoVT_AbrB"/>
    <property type="match status" value="1"/>
</dbReference>
<proteinExistence type="predicted"/>
<dbReference type="PROSITE" id="PS51740">
    <property type="entry name" value="SPOVT_ABRB"/>
    <property type="match status" value="1"/>
</dbReference>
<dbReference type="EMBL" id="CP010836">
    <property type="protein sequence ID" value="AJP72323.1"/>
    <property type="molecule type" value="Genomic_DNA"/>
</dbReference>
<keyword evidence="1" id="KW-0238">DNA-binding</keyword>
<dbReference type="NCBIfam" id="TIGR01439">
    <property type="entry name" value="lp_hng_hel_AbrB"/>
    <property type="match status" value="1"/>
</dbReference>
<dbReference type="GO" id="GO:0003677">
    <property type="term" value="F:DNA binding"/>
    <property type="evidence" value="ECO:0007669"/>
    <property type="project" value="UniProtKB-UniRule"/>
</dbReference>
<accession>A0A7U4J8U5</accession>
<sequence>MSKQSRMTVKGQVTIPKDVRDSLGLKPNELVEIAMLGDDAAVIRKPRRDAAAERERLIVEMRAVSDRFAHLREGRATDEIMREIRGGDSLPA</sequence>
<dbReference type="InterPro" id="IPR037914">
    <property type="entry name" value="SpoVT-AbrB_sf"/>
</dbReference>
<reference evidence="3 4" key="1">
    <citation type="journal article" date="2015" name="Int. J. Syst. Evol. Microbiol.">
        <title>Sphingomonas hengshuiensis sp. nov., isolated from lake wetland.</title>
        <authorList>
            <person name="Wei S."/>
            <person name="Wang T."/>
            <person name="Liu H."/>
            <person name="Zhang C."/>
            <person name="Guo J."/>
            <person name="Wang Q."/>
            <person name="Liang K."/>
            <person name="Zhang Z."/>
        </authorList>
    </citation>
    <scope>NUCLEOTIDE SEQUENCE [LARGE SCALE GENOMIC DNA]</scope>
    <source>
        <strain evidence="3 4">WHSC-8</strain>
    </source>
</reference>
<dbReference type="Gene3D" id="2.10.260.10">
    <property type="match status" value="1"/>
</dbReference>